<protein>
    <submittedName>
        <fullName evidence="1">Uncharacterized protein</fullName>
    </submittedName>
</protein>
<name>A0ABS0QDE1_THEVU</name>
<dbReference type="Proteomes" id="UP000641910">
    <property type="component" value="Unassembled WGS sequence"/>
</dbReference>
<organism evidence="1 2">
    <name type="scientific">Thermoactinomyces vulgaris</name>
    <dbReference type="NCBI Taxonomy" id="2026"/>
    <lineage>
        <taxon>Bacteria</taxon>
        <taxon>Bacillati</taxon>
        <taxon>Bacillota</taxon>
        <taxon>Bacilli</taxon>
        <taxon>Bacillales</taxon>
        <taxon>Thermoactinomycetaceae</taxon>
        <taxon>Thermoactinomyces</taxon>
    </lineage>
</organism>
<dbReference type="RefSeq" id="WP_049720107.1">
    <property type="nucleotide sequence ID" value="NZ_CP036487.1"/>
</dbReference>
<evidence type="ECO:0000313" key="2">
    <source>
        <dbReference type="Proteomes" id="UP000641910"/>
    </source>
</evidence>
<gene>
    <name evidence="1" type="ORF">I8U22_00330</name>
</gene>
<sequence>MEKDEEMKLVNAVELKTVTGEVIKLENEGLSLWTNPENGDMTYFTYRDGRISVKSPADGKLQYQVLRKMKQLAEALEANVQGDDGELY</sequence>
<evidence type="ECO:0000313" key="1">
    <source>
        <dbReference type="EMBL" id="MBH8587265.1"/>
    </source>
</evidence>
<comment type="caution">
    <text evidence="1">The sequence shown here is derived from an EMBL/GenBank/DDBJ whole genome shotgun (WGS) entry which is preliminary data.</text>
</comment>
<accession>A0ABS0QDE1</accession>
<proteinExistence type="predicted"/>
<reference evidence="1 2" key="1">
    <citation type="submission" date="2020-12" db="EMBL/GenBank/DDBJ databases">
        <title>WGS of Thermoactinomyces spp.</title>
        <authorList>
            <person name="Cheng K."/>
        </authorList>
    </citation>
    <scope>NUCLEOTIDE SEQUENCE [LARGE SCALE GENOMIC DNA]</scope>
    <source>
        <strain evidence="2">CICC 10650\ACCC 41061</strain>
    </source>
</reference>
<keyword evidence="2" id="KW-1185">Reference proteome</keyword>
<dbReference type="EMBL" id="JAECVU010000001">
    <property type="protein sequence ID" value="MBH8587265.1"/>
    <property type="molecule type" value="Genomic_DNA"/>
</dbReference>